<evidence type="ECO:0000259" key="6">
    <source>
        <dbReference type="PROSITE" id="PS51198"/>
    </source>
</evidence>
<dbReference type="Pfam" id="PF13538">
    <property type="entry name" value="UvrD_C_2"/>
    <property type="match status" value="1"/>
</dbReference>
<reference evidence="7" key="1">
    <citation type="submission" date="2024-07" db="EMBL/GenBank/DDBJ databases">
        <title>Whole genome sequence of bacterial strains from algal surface.</title>
        <authorList>
            <person name="Kumar P."/>
        </authorList>
    </citation>
    <scope>NUCLEOTIDE SEQUENCE</scope>
    <source>
        <strain evidence="7">PP-1MA</strain>
    </source>
</reference>
<feature type="domain" description="UvrD-like helicase ATP-binding" evidence="6">
    <location>
        <begin position="2"/>
        <end position="236"/>
    </location>
</feature>
<accession>A0AB39XBF5</accession>
<dbReference type="Pfam" id="PF00580">
    <property type="entry name" value="UvrD-helicase"/>
    <property type="match status" value="2"/>
</dbReference>
<sequence>MAIELDEQREAILDAEGHILVLGGPGAGKTTIALLKAKSLFPHLQPGQKLLFLSFSRAAVRQVLKGCQALLTAEERNAIEVKTYHAFCLELLQSHGKLLTGRPITILFPTQERLEKARFEGDWDEERQHQALDQARYCFDLLARGVADLLERSSRLCDLLGSCYPTIIVDEFQDTDDEQWRIVKELASVARVFCLADRDQRIFDYRDDIDPRRIEALQEDVGPRTFDLGRDNHRSPHGGILRYADAVLRNLSPLPDVDDVKLVHCWPNAFSSTVHAAVLWTLSKLRRQGVESPSVAVLARSNRLVEQISGILSEPHQYNGRALSPVDHSVVWDAELAAAAGAVVASIMEWPDSDAELSVTMTLEAIANYYELKNATSPSLAATTNVRKFKAAAQKVREGSTPRIEAGKALLAASEQGLEFKGDPIADWRTARGLLQKISHLEELYRQSRLVRLFRATDAIGGGLADLWLANGNYEGATQLVSRTLEHERLIAADQEPSGCMLMSMHKSKGKEFDGVVIVEGAYSGLFFDPGREQPPFERSRRLLRVAITRARTNVTIVRQQGAHPLTDR</sequence>
<dbReference type="GO" id="GO:0005524">
    <property type="term" value="F:ATP binding"/>
    <property type="evidence" value="ECO:0007669"/>
    <property type="project" value="UniProtKB-UniRule"/>
</dbReference>
<dbReference type="InterPro" id="IPR027785">
    <property type="entry name" value="UvrD-like_helicase_C"/>
</dbReference>
<dbReference type="InterPro" id="IPR014016">
    <property type="entry name" value="UvrD-like_ATP-bd"/>
</dbReference>
<dbReference type="SUPFAM" id="SSF52540">
    <property type="entry name" value="P-loop containing nucleoside triphosphate hydrolases"/>
    <property type="match status" value="1"/>
</dbReference>
<dbReference type="Gene3D" id="1.10.486.10">
    <property type="entry name" value="PCRA, domain 4"/>
    <property type="match status" value="1"/>
</dbReference>
<dbReference type="GO" id="GO:0003677">
    <property type="term" value="F:DNA binding"/>
    <property type="evidence" value="ECO:0007669"/>
    <property type="project" value="InterPro"/>
</dbReference>
<evidence type="ECO:0000313" key="7">
    <source>
        <dbReference type="EMBL" id="XDV10551.1"/>
    </source>
</evidence>
<evidence type="ECO:0000256" key="5">
    <source>
        <dbReference type="PROSITE-ProRule" id="PRU00560"/>
    </source>
</evidence>
<dbReference type="PANTHER" id="PTHR11070">
    <property type="entry name" value="UVRD / RECB / PCRA DNA HELICASE FAMILY MEMBER"/>
    <property type="match status" value="1"/>
</dbReference>
<keyword evidence="2 5" id="KW-0378">Hydrolase</keyword>
<name>A0AB39XBF5_9GAMM</name>
<dbReference type="GO" id="GO:0043138">
    <property type="term" value="F:3'-5' DNA helicase activity"/>
    <property type="evidence" value="ECO:0007669"/>
    <property type="project" value="UniProtKB-EC"/>
</dbReference>
<dbReference type="InterPro" id="IPR000212">
    <property type="entry name" value="DNA_helicase_UvrD/REP"/>
</dbReference>
<dbReference type="RefSeq" id="WP_369743963.1">
    <property type="nucleotide sequence ID" value="NZ_CP165718.1"/>
</dbReference>
<evidence type="ECO:0000256" key="4">
    <source>
        <dbReference type="ARBA" id="ARBA00022840"/>
    </source>
</evidence>
<dbReference type="GO" id="GO:0016787">
    <property type="term" value="F:hydrolase activity"/>
    <property type="evidence" value="ECO:0007669"/>
    <property type="project" value="UniProtKB-UniRule"/>
</dbReference>
<dbReference type="SMART" id="SM00382">
    <property type="entry name" value="AAA"/>
    <property type="match status" value="1"/>
</dbReference>
<evidence type="ECO:0000256" key="1">
    <source>
        <dbReference type="ARBA" id="ARBA00022741"/>
    </source>
</evidence>
<proteinExistence type="predicted"/>
<dbReference type="EMBL" id="CP165718">
    <property type="protein sequence ID" value="XDV10551.1"/>
    <property type="molecule type" value="Genomic_DNA"/>
</dbReference>
<dbReference type="Gene3D" id="3.40.50.300">
    <property type="entry name" value="P-loop containing nucleotide triphosphate hydrolases"/>
    <property type="match status" value="2"/>
</dbReference>
<protein>
    <submittedName>
        <fullName evidence="7">UvrD-helicase domain-containing protein</fullName>
    </submittedName>
</protein>
<keyword evidence="1 5" id="KW-0547">Nucleotide-binding</keyword>
<evidence type="ECO:0000256" key="2">
    <source>
        <dbReference type="ARBA" id="ARBA00022801"/>
    </source>
</evidence>
<organism evidence="7">
    <name type="scientific">Pseudidiomarina sp. PP-1MA</name>
    <dbReference type="NCBI Taxonomy" id="3237706"/>
    <lineage>
        <taxon>Bacteria</taxon>
        <taxon>Pseudomonadati</taxon>
        <taxon>Pseudomonadota</taxon>
        <taxon>Gammaproteobacteria</taxon>
        <taxon>Alteromonadales</taxon>
        <taxon>Idiomarinaceae</taxon>
        <taxon>Pseudidiomarina</taxon>
    </lineage>
</organism>
<dbReference type="PROSITE" id="PS51198">
    <property type="entry name" value="UVRD_HELICASE_ATP_BIND"/>
    <property type="match status" value="1"/>
</dbReference>
<keyword evidence="3 5" id="KW-0347">Helicase</keyword>
<gene>
    <name evidence="7" type="ORF">AB8S08_05050</name>
</gene>
<dbReference type="InterPro" id="IPR027417">
    <property type="entry name" value="P-loop_NTPase"/>
</dbReference>
<dbReference type="AlphaFoldDB" id="A0AB39XBF5"/>
<dbReference type="InterPro" id="IPR003593">
    <property type="entry name" value="AAA+_ATPase"/>
</dbReference>
<keyword evidence="4 5" id="KW-0067">ATP-binding</keyword>
<evidence type="ECO:0000256" key="3">
    <source>
        <dbReference type="ARBA" id="ARBA00022806"/>
    </source>
</evidence>
<feature type="binding site" evidence="5">
    <location>
        <begin position="23"/>
        <end position="30"/>
    </location>
    <ligand>
        <name>ATP</name>
        <dbReference type="ChEBI" id="CHEBI:30616"/>
    </ligand>
</feature>